<feature type="domain" description="PP4R3 EVH1-like" evidence="5">
    <location>
        <begin position="118"/>
        <end position="188"/>
    </location>
</feature>
<proteinExistence type="predicted"/>
<dbReference type="PANTHER" id="PTHR23318">
    <property type="entry name" value="ATP SYNTHASE GAMMA-RELATED"/>
    <property type="match status" value="1"/>
</dbReference>
<dbReference type="GO" id="GO:0005654">
    <property type="term" value="C:nucleoplasm"/>
    <property type="evidence" value="ECO:0007669"/>
    <property type="project" value="TreeGrafter"/>
</dbReference>
<feature type="non-terminal residue" evidence="6">
    <location>
        <position position="826"/>
    </location>
</feature>
<dbReference type="GO" id="GO:0072542">
    <property type="term" value="F:protein phosphatase activator activity"/>
    <property type="evidence" value="ECO:0007669"/>
    <property type="project" value="TreeGrafter"/>
</dbReference>
<evidence type="ECO:0000313" key="7">
    <source>
        <dbReference type="Proteomes" id="UP000245771"/>
    </source>
</evidence>
<dbReference type="InterPro" id="IPR006887">
    <property type="entry name" value="P4R3-like_central_dom"/>
</dbReference>
<organism evidence="6 7">
    <name type="scientific">Meira miltonrushii</name>
    <dbReference type="NCBI Taxonomy" id="1280837"/>
    <lineage>
        <taxon>Eukaryota</taxon>
        <taxon>Fungi</taxon>
        <taxon>Dikarya</taxon>
        <taxon>Basidiomycota</taxon>
        <taxon>Ustilaginomycotina</taxon>
        <taxon>Exobasidiomycetes</taxon>
        <taxon>Exobasidiales</taxon>
        <taxon>Brachybasidiaceae</taxon>
        <taxon>Meira</taxon>
    </lineage>
</organism>
<dbReference type="EMBL" id="KZ819603">
    <property type="protein sequence ID" value="PWN35791.1"/>
    <property type="molecule type" value="Genomic_DNA"/>
</dbReference>
<evidence type="ECO:0000259" key="4">
    <source>
        <dbReference type="Pfam" id="PF04802"/>
    </source>
</evidence>
<evidence type="ECO:0000256" key="2">
    <source>
        <dbReference type="ARBA" id="ARBA00023242"/>
    </source>
</evidence>
<dbReference type="AlphaFoldDB" id="A0A316VIF6"/>
<comment type="subcellular location">
    <subcellularLocation>
        <location evidence="1">Nucleus</location>
    </subcellularLocation>
</comment>
<protein>
    <submittedName>
        <fullName evidence="6">DUF625-domain-containing protein</fullName>
    </submittedName>
</protein>
<dbReference type="FunCoup" id="A0A316VIF6">
    <property type="interactions" value="579"/>
</dbReference>
<dbReference type="PANTHER" id="PTHR23318:SF0">
    <property type="entry name" value="SERINE_THREONINE-PROTEIN PHOSPHATASE 4 REGULATORY SUBUNIT 3"/>
    <property type="match status" value="1"/>
</dbReference>
<gene>
    <name evidence="6" type="ORF">FA14DRAFT_120872</name>
</gene>
<dbReference type="GeneID" id="37018210"/>
<dbReference type="InterPro" id="IPR055236">
    <property type="entry name" value="EVH1_PP4R3"/>
</dbReference>
<feature type="region of interest" description="Disordered" evidence="3">
    <location>
        <begin position="778"/>
        <end position="826"/>
    </location>
</feature>
<feature type="domain" description="Serine/threonine-protein phosphatase 4 regulatory subunit 3-like central" evidence="4">
    <location>
        <begin position="255"/>
        <end position="770"/>
    </location>
</feature>
<evidence type="ECO:0000259" key="5">
    <source>
        <dbReference type="Pfam" id="PF22972"/>
    </source>
</evidence>
<evidence type="ECO:0000313" key="6">
    <source>
        <dbReference type="EMBL" id="PWN35791.1"/>
    </source>
</evidence>
<keyword evidence="7" id="KW-1185">Reference proteome</keyword>
<feature type="compositionally biased region" description="Acidic residues" evidence="3">
    <location>
        <begin position="814"/>
        <end position="826"/>
    </location>
</feature>
<evidence type="ECO:0000256" key="1">
    <source>
        <dbReference type="ARBA" id="ARBA00004123"/>
    </source>
</evidence>
<dbReference type="InterPro" id="IPR011993">
    <property type="entry name" value="PH-like_dom_sf"/>
</dbReference>
<dbReference type="RefSeq" id="XP_025356093.1">
    <property type="nucleotide sequence ID" value="XM_025496429.1"/>
</dbReference>
<feature type="compositionally biased region" description="Basic and acidic residues" evidence="3">
    <location>
        <begin position="793"/>
        <end position="813"/>
    </location>
</feature>
<feature type="compositionally biased region" description="Low complexity" evidence="3">
    <location>
        <begin position="780"/>
        <end position="790"/>
    </location>
</feature>
<dbReference type="OrthoDB" id="27483at2759"/>
<dbReference type="Pfam" id="PF22972">
    <property type="entry name" value="EVH1_PP4R3"/>
    <property type="match status" value="1"/>
</dbReference>
<evidence type="ECO:0000256" key="3">
    <source>
        <dbReference type="SAM" id="MobiDB-lite"/>
    </source>
</evidence>
<dbReference type="InterPro" id="IPR051137">
    <property type="entry name" value="PP4R3-like"/>
</dbReference>
<dbReference type="Pfam" id="PF04802">
    <property type="entry name" value="PP4R3"/>
    <property type="match status" value="1"/>
</dbReference>
<dbReference type="InParanoid" id="A0A316VIF6"/>
<dbReference type="Gene3D" id="2.30.29.30">
    <property type="entry name" value="Pleckstrin-homology domain (PH domain)/Phosphotyrosine-binding domain (PTB)"/>
    <property type="match status" value="2"/>
</dbReference>
<reference evidence="6 7" key="1">
    <citation type="journal article" date="2018" name="Mol. Biol. Evol.">
        <title>Broad Genomic Sampling Reveals a Smut Pathogenic Ancestry of the Fungal Clade Ustilaginomycotina.</title>
        <authorList>
            <person name="Kijpornyongpan T."/>
            <person name="Mondo S.J."/>
            <person name="Barry K."/>
            <person name="Sandor L."/>
            <person name="Lee J."/>
            <person name="Lipzen A."/>
            <person name="Pangilinan J."/>
            <person name="LaButti K."/>
            <person name="Hainaut M."/>
            <person name="Henrissat B."/>
            <person name="Grigoriev I.V."/>
            <person name="Spatafora J.W."/>
            <person name="Aime M.C."/>
        </authorList>
    </citation>
    <scope>NUCLEOTIDE SEQUENCE [LARGE SCALE GENOMIC DNA]</scope>
    <source>
        <strain evidence="6 7">MCA 3882</strain>
    </source>
</reference>
<feature type="region of interest" description="Disordered" evidence="3">
    <location>
        <begin position="87"/>
        <end position="117"/>
    </location>
</feature>
<sequence>MSGNEDDDLSGDISATSSGSVPLALSATLSRGAYHQCGTARRVKVYELKGETWFDRGTGYCAGVYDEHNDAALLVARMEETCRRLTLGSNGSDEQPLGRPPEQAGDDEQVGAEGREDREHYVLVVSENLDSDDLLLKARVVKDDVYQRQQDTLVVWTEPDGTDMALSFQEADGCHEVWEFLTEVQKHFLLSARGGATEGFDMEDSDGAGMLGMSAAAAAAGMTTTEDDLIMADGTPFALPDPPRMENLHLIDMTLKDAANRSPQAREKVAEWILREEFILKLIPAFQDAEELEQLDALHRLCAIMHTIIMLNDNVLMERMLRDDTFLGVVGMLEYDPEFPKLKASYREYLTNTARFRQVVPIPDPMILAKIHQTFRLQYLKDVILARTIDDSTFAVLNSLIFYHQADIVMFCTSSEALLSSLFQLFEPNRNESDSKKAEAIIFLQQLCAIGKQVQLPSRIALYRTLTEWGLLIVLEYALTRVESRLRNAAAEMLMSIIEYDASGVRSHILEQVDKKSSLPPLLTKLASILHEPEGDLGLKTQITESMRILFDSSLDGSAGGPIVAQTLAAAAASQSQDENSRKDDTDRFLNWFYDGEVDYDLASIQKDGKEGEIVARHFHIASASKSAMLNHLCELLTFVMIHHQFRSQYWVISSDIGIQVATLLFAREKHLRLVALRFFRACLAKGNQFINRHFVKIGLLGAILSVIEGESTRDNLVTSACLEFFEHIRKEPVKPLINHLFEKYESRVRALTQHATIGHYFQAMILQWEKSNAEQSVATNTTMEASTTTFDEAEKERKMRDLTRRGENRAIMDSDEEDYFNEDED</sequence>
<dbReference type="STRING" id="1280837.A0A316VIF6"/>
<dbReference type="GO" id="GO:0006974">
    <property type="term" value="P:DNA damage response"/>
    <property type="evidence" value="ECO:0007669"/>
    <property type="project" value="TreeGrafter"/>
</dbReference>
<dbReference type="GO" id="GO:0030289">
    <property type="term" value="C:protein phosphatase 4 complex"/>
    <property type="evidence" value="ECO:0007669"/>
    <property type="project" value="TreeGrafter"/>
</dbReference>
<name>A0A316VIF6_9BASI</name>
<keyword evidence="2" id="KW-0539">Nucleus</keyword>
<accession>A0A316VIF6</accession>
<dbReference type="Proteomes" id="UP000245771">
    <property type="component" value="Unassembled WGS sequence"/>
</dbReference>